<sequence length="1044" mass="108476">MTIDQDTQSLADLGPLGAAAGAEHLSTSVVDRARLAHDASHYLLTPRAVVTATSTEQVAAVLAAASRHGTPLTFRSGGTSLSGQAVSDGVLVDVRRHQGAVTVLDGGARVRCQPGAVLRRVNAALAPYGRRLGPDPASETACTIGGVVANNSSGMTSGTTATAYRTLESMVLVLPSGTVLDTGAPDADAVLRAREPALHAGLLRLRDRVRSRADLRARIEHQFSMKNTMGYALNALLDHDDAVDVLAHLVVGSEGTLAYVAEVTLRTVPALTHVATALCVFDSIDRATDAIAPLTAAGAVAIELMDPSSLRVAQADPKADDVMRAIAVEHHTALLVELQETDREALAAARAVMEPVLGDLRLSAPATLTTDPAARARMWAVRKGLYAAVAGARPQGTTALLEDIVVPPAALTGTVKELGMLLARYGYDDAVTFGHAKDANLHFMINPHLEDRRELDAYAAFTEDLVDLILGADGSLKAEHGTGRIMAPYVRRQYGDDLYDVMREVKALCDPARVLNPGVLLDDDPRAHLRHLKIVPPVHPELDRCVECGYCEPVCPSRNTTTTPRQRITLLRDMARATPEVRRELADAYPYQGVQTCAADSLCVTACPVSIDTGAVMKSFRAEARPAPVRAGGTLAARAWGPTTAALRTALRVAEVVPGRALSGLTAGVRKVAGQTLRDWIPQVGSDLPGAGGSRARLAAASPAVVAGLPSASRPSAGRPSAGRPSAGPPSASRPSATPPASSAPAPAGTEPGGLSAAEGNPATTANQGDLPQTLPHGRARAGGPVPVPAATEPVDVVFFPACIGSLFAPEGEGQGAGAAFLRLCERAGLRVAVPEGIDQMCCGTVWESKGLVDGATVMARTVAAAVWGLTDGGRVPVVCDASSCTHGLTGIGKRLEGELAERWASVHVVDAVSFARERLLPALDVPEDRKLPTLAVHPTCSAVHLGAVGDLEAVSRAVAGEVTVPVGWGCCGTAGDRGMLHPELTAGATEMEAAEIAADEAANGPFSAYASCNRTCEMGMTAATGRPYRHVLELLEEVTRPGR</sequence>
<evidence type="ECO:0000256" key="6">
    <source>
        <dbReference type="ARBA" id="ARBA00022946"/>
    </source>
</evidence>
<dbReference type="Gene3D" id="3.30.465.10">
    <property type="match status" value="1"/>
</dbReference>
<evidence type="ECO:0000256" key="3">
    <source>
        <dbReference type="ARBA" id="ARBA00022630"/>
    </source>
</evidence>
<dbReference type="Gene3D" id="3.30.70.2190">
    <property type="match status" value="1"/>
</dbReference>
<feature type="compositionally biased region" description="Low complexity" evidence="11">
    <location>
        <begin position="709"/>
        <end position="749"/>
    </location>
</feature>
<dbReference type="PROSITE" id="PS00198">
    <property type="entry name" value="4FE4S_FER_1"/>
    <property type="match status" value="1"/>
</dbReference>
<feature type="domain" description="4Fe-4S ferredoxin-type" evidence="12">
    <location>
        <begin position="536"/>
        <end position="565"/>
    </location>
</feature>
<keyword evidence="7" id="KW-0560">Oxidoreductase</keyword>
<feature type="compositionally biased region" description="Polar residues" evidence="11">
    <location>
        <begin position="762"/>
        <end position="771"/>
    </location>
</feature>
<comment type="cofactor">
    <cofactor evidence="1">
        <name>FAD</name>
        <dbReference type="ChEBI" id="CHEBI:57692"/>
    </cofactor>
</comment>
<comment type="caution">
    <text evidence="14">The sequence shown here is derived from an EMBL/GenBank/DDBJ whole genome shotgun (WGS) entry which is preliminary data.</text>
</comment>
<evidence type="ECO:0000256" key="5">
    <source>
        <dbReference type="ARBA" id="ARBA00022827"/>
    </source>
</evidence>
<dbReference type="EC" id="1.1.2.4" evidence="10"/>
<keyword evidence="9" id="KW-0411">Iron-sulfur</keyword>
<dbReference type="PROSITE" id="PS51379">
    <property type="entry name" value="4FE4S_FER_2"/>
    <property type="match status" value="1"/>
</dbReference>
<dbReference type="EMBL" id="JBHSGF010000001">
    <property type="protein sequence ID" value="MFC4554031.1"/>
    <property type="molecule type" value="Genomic_DNA"/>
</dbReference>
<dbReference type="InterPro" id="IPR017896">
    <property type="entry name" value="4Fe4S_Fe-S-bd"/>
</dbReference>
<dbReference type="InterPro" id="IPR004113">
    <property type="entry name" value="FAD-bd_oxidored_4_C"/>
</dbReference>
<name>A0ABV9D6H8_9MICO</name>
<feature type="region of interest" description="Disordered" evidence="11">
    <location>
        <begin position="709"/>
        <end position="788"/>
    </location>
</feature>
<dbReference type="InterPro" id="IPR009051">
    <property type="entry name" value="Helical_ferredxn"/>
</dbReference>
<dbReference type="Gene3D" id="1.10.1060.10">
    <property type="entry name" value="Alpha-helical ferredoxin"/>
    <property type="match status" value="1"/>
</dbReference>
<evidence type="ECO:0000256" key="10">
    <source>
        <dbReference type="ARBA" id="ARBA00038897"/>
    </source>
</evidence>
<dbReference type="InterPro" id="IPR016164">
    <property type="entry name" value="FAD-linked_Oxase-like_C"/>
</dbReference>
<dbReference type="RefSeq" id="WP_241237044.1">
    <property type="nucleotide sequence ID" value="NZ_CP033325.1"/>
</dbReference>
<evidence type="ECO:0000256" key="7">
    <source>
        <dbReference type="ARBA" id="ARBA00023002"/>
    </source>
</evidence>
<dbReference type="SUPFAM" id="SSF46548">
    <property type="entry name" value="alpha-helical ferredoxin"/>
    <property type="match status" value="1"/>
</dbReference>
<comment type="similarity">
    <text evidence="2">Belongs to the FAD-binding oxidoreductase/transferase type 4 family.</text>
</comment>
<evidence type="ECO:0000313" key="14">
    <source>
        <dbReference type="EMBL" id="MFC4554031.1"/>
    </source>
</evidence>
<dbReference type="Pfam" id="PF13183">
    <property type="entry name" value="Fer4_8"/>
    <property type="match status" value="1"/>
</dbReference>
<keyword evidence="8" id="KW-0408">Iron</keyword>
<dbReference type="Pfam" id="PF02913">
    <property type="entry name" value="FAD-oxidase_C"/>
    <property type="match status" value="1"/>
</dbReference>
<dbReference type="SUPFAM" id="SSF55103">
    <property type="entry name" value="FAD-linked oxidases, C-terminal domain"/>
    <property type="match status" value="1"/>
</dbReference>
<dbReference type="InterPro" id="IPR036318">
    <property type="entry name" value="FAD-bd_PCMH-like_sf"/>
</dbReference>
<evidence type="ECO:0000259" key="13">
    <source>
        <dbReference type="PROSITE" id="PS51387"/>
    </source>
</evidence>
<dbReference type="SUPFAM" id="SSF56176">
    <property type="entry name" value="FAD-binding/transporter-associated domain-like"/>
    <property type="match status" value="1"/>
</dbReference>
<dbReference type="Gene3D" id="3.30.70.2740">
    <property type="match status" value="1"/>
</dbReference>
<dbReference type="InterPro" id="IPR016169">
    <property type="entry name" value="FAD-bd_PCMH_sub2"/>
</dbReference>
<proteinExistence type="inferred from homology"/>
<dbReference type="InterPro" id="IPR016166">
    <property type="entry name" value="FAD-bd_PCMH"/>
</dbReference>
<evidence type="ECO:0000256" key="11">
    <source>
        <dbReference type="SAM" id="MobiDB-lite"/>
    </source>
</evidence>
<accession>A0ABV9D6H8</accession>
<dbReference type="Gene3D" id="3.30.43.10">
    <property type="entry name" value="Uridine Diphospho-n-acetylenolpyruvylglucosamine Reductase, domain 2"/>
    <property type="match status" value="1"/>
</dbReference>
<evidence type="ECO:0000256" key="2">
    <source>
        <dbReference type="ARBA" id="ARBA00008000"/>
    </source>
</evidence>
<evidence type="ECO:0000256" key="1">
    <source>
        <dbReference type="ARBA" id="ARBA00001974"/>
    </source>
</evidence>
<dbReference type="PANTHER" id="PTHR11748:SF111">
    <property type="entry name" value="D-LACTATE DEHYDROGENASE, MITOCHONDRIAL-RELATED"/>
    <property type="match status" value="1"/>
</dbReference>
<protein>
    <recommendedName>
        <fullName evidence="10">D-lactate dehydrogenase (cytochrome)</fullName>
        <ecNumber evidence="10">1.1.2.4</ecNumber>
    </recommendedName>
</protein>
<keyword evidence="15" id="KW-1185">Reference proteome</keyword>
<keyword evidence="5" id="KW-0274">FAD</keyword>
<evidence type="ECO:0000313" key="15">
    <source>
        <dbReference type="Proteomes" id="UP001595955"/>
    </source>
</evidence>
<dbReference type="PROSITE" id="PS51387">
    <property type="entry name" value="FAD_PCMH"/>
    <property type="match status" value="1"/>
</dbReference>
<reference evidence="15" key="1">
    <citation type="journal article" date="2019" name="Int. J. Syst. Evol. Microbiol.">
        <title>The Global Catalogue of Microorganisms (GCM) 10K type strain sequencing project: providing services to taxonomists for standard genome sequencing and annotation.</title>
        <authorList>
            <consortium name="The Broad Institute Genomics Platform"/>
            <consortium name="The Broad Institute Genome Sequencing Center for Infectious Disease"/>
            <person name="Wu L."/>
            <person name="Ma J."/>
        </authorList>
    </citation>
    <scope>NUCLEOTIDE SEQUENCE [LARGE SCALE GENOMIC DNA]</scope>
    <source>
        <strain evidence="15">JCM 3369</strain>
    </source>
</reference>
<gene>
    <name evidence="14" type="ORF">ACFO3F_02110</name>
</gene>
<evidence type="ECO:0000259" key="12">
    <source>
        <dbReference type="PROSITE" id="PS51379"/>
    </source>
</evidence>
<feature type="domain" description="FAD-binding PCMH-type" evidence="13">
    <location>
        <begin position="42"/>
        <end position="270"/>
    </location>
</feature>
<evidence type="ECO:0000256" key="8">
    <source>
        <dbReference type="ARBA" id="ARBA00023004"/>
    </source>
</evidence>
<evidence type="ECO:0000256" key="4">
    <source>
        <dbReference type="ARBA" id="ARBA00022723"/>
    </source>
</evidence>
<dbReference type="InterPro" id="IPR016167">
    <property type="entry name" value="FAD-bd_PCMH_sub1"/>
</dbReference>
<dbReference type="InterPro" id="IPR017900">
    <property type="entry name" value="4Fe4S_Fe_S_CS"/>
</dbReference>
<dbReference type="Pfam" id="PF01565">
    <property type="entry name" value="FAD_binding_4"/>
    <property type="match status" value="1"/>
</dbReference>
<keyword evidence="6" id="KW-0809">Transit peptide</keyword>
<dbReference type="InterPro" id="IPR006094">
    <property type="entry name" value="Oxid_FAD_bind_N"/>
</dbReference>
<evidence type="ECO:0000256" key="9">
    <source>
        <dbReference type="ARBA" id="ARBA00023014"/>
    </source>
</evidence>
<keyword evidence="4" id="KW-0479">Metal-binding</keyword>
<organism evidence="14 15">
    <name type="scientific">Georgenia faecalis</name>
    <dbReference type="NCBI Taxonomy" id="2483799"/>
    <lineage>
        <taxon>Bacteria</taxon>
        <taxon>Bacillati</taxon>
        <taxon>Actinomycetota</taxon>
        <taxon>Actinomycetes</taxon>
        <taxon>Micrococcales</taxon>
        <taxon>Bogoriellaceae</taxon>
        <taxon>Georgenia</taxon>
    </lineage>
</organism>
<dbReference type="Proteomes" id="UP001595955">
    <property type="component" value="Unassembled WGS sequence"/>
</dbReference>
<dbReference type="PANTHER" id="PTHR11748">
    <property type="entry name" value="D-LACTATE DEHYDROGENASE"/>
    <property type="match status" value="1"/>
</dbReference>
<keyword evidence="3" id="KW-0285">Flavoprotein</keyword>